<reference evidence="1" key="1">
    <citation type="submission" date="2018-10" db="EMBL/GenBank/DDBJ databases">
        <title>Effector identification in a new, highly contiguous assembly of the strawberry crown rot pathogen Phytophthora cactorum.</title>
        <authorList>
            <person name="Armitage A.D."/>
            <person name="Nellist C.F."/>
            <person name="Bates H."/>
            <person name="Vickerstaff R.J."/>
            <person name="Harrison R.J."/>
        </authorList>
    </citation>
    <scope>NUCLEOTIDE SEQUENCE</scope>
    <source>
        <strain evidence="1">P415</strain>
    </source>
</reference>
<dbReference type="EMBL" id="RCML01001221">
    <property type="protein sequence ID" value="KAG2964350.1"/>
    <property type="molecule type" value="Genomic_DNA"/>
</dbReference>
<evidence type="ECO:0000313" key="2">
    <source>
        <dbReference type="Proteomes" id="UP000697107"/>
    </source>
</evidence>
<protein>
    <submittedName>
        <fullName evidence="1">Uncharacterized protein</fullName>
    </submittedName>
</protein>
<evidence type="ECO:0000313" key="1">
    <source>
        <dbReference type="EMBL" id="KAG2964350.1"/>
    </source>
</evidence>
<dbReference type="Proteomes" id="UP000697107">
    <property type="component" value="Unassembled WGS sequence"/>
</dbReference>
<accession>A0A8T1EZF0</accession>
<comment type="caution">
    <text evidence="1">The sequence shown here is derived from an EMBL/GenBank/DDBJ whole genome shotgun (WGS) entry which is preliminary data.</text>
</comment>
<name>A0A8T1EZF0_9STRA</name>
<organism evidence="1 2">
    <name type="scientific">Phytophthora cactorum</name>
    <dbReference type="NCBI Taxonomy" id="29920"/>
    <lineage>
        <taxon>Eukaryota</taxon>
        <taxon>Sar</taxon>
        <taxon>Stramenopiles</taxon>
        <taxon>Oomycota</taxon>
        <taxon>Peronosporomycetes</taxon>
        <taxon>Peronosporales</taxon>
        <taxon>Peronosporaceae</taxon>
        <taxon>Phytophthora</taxon>
    </lineage>
</organism>
<proteinExistence type="predicted"/>
<gene>
    <name evidence="1" type="ORF">PC118_g20368</name>
</gene>
<dbReference type="AlphaFoldDB" id="A0A8T1EZF0"/>
<sequence length="54" mass="5695">MRYPVNAKCIVSLLKAVGLLGDALEHPESVGLISSELTIADRASQASNRSLGNQ</sequence>